<reference evidence="1" key="1">
    <citation type="journal article" date="2011" name="Genome Biol.">
        <title>The draft genome of the carcinogenic human liver fluke Clonorchis sinensis.</title>
        <authorList>
            <person name="Wang X."/>
            <person name="Chen W."/>
            <person name="Huang Y."/>
            <person name="Sun J."/>
            <person name="Men J."/>
            <person name="Liu H."/>
            <person name="Luo F."/>
            <person name="Guo L."/>
            <person name="Lv X."/>
            <person name="Deng C."/>
            <person name="Zhou C."/>
            <person name="Fan Y."/>
            <person name="Li X."/>
            <person name="Huang L."/>
            <person name="Hu Y."/>
            <person name="Liang C."/>
            <person name="Hu X."/>
            <person name="Xu J."/>
            <person name="Yu X."/>
        </authorList>
    </citation>
    <scope>NUCLEOTIDE SEQUENCE [LARGE SCALE GENOMIC DNA]</scope>
    <source>
        <strain evidence="1">Henan</strain>
    </source>
</reference>
<proteinExistence type="predicted"/>
<dbReference type="AlphaFoldDB" id="G7Y8M1"/>
<protein>
    <submittedName>
        <fullName evidence="1">Uncharacterized protein</fullName>
    </submittedName>
</protein>
<keyword evidence="2" id="KW-1185">Reference proteome</keyword>
<name>G7Y8M1_CLOSI</name>
<gene>
    <name evidence="1" type="ORF">CLF_102836</name>
</gene>
<sequence>MWINAVQSENSRVLIYSDSGTSNRENAGKRKSTPHLEKKQLNFAGYIPLHTDFVLMRGSADSQLQLSFTIYFNGIRSTKTVLCFSWYDIQDIVGPQVGAVPEFTFSELEVYVIRGLNRIPELFRQNILRYLKYRTKCDSTSSGHYEPPIHDILVCLLLRNKKHTRKQQKAYVFFLYETLQDAGYTAYGTAQSATSMRCTSNETINLLEALTGIGPDNSELWLKMVRISQFEVTDQETGLFRSLRGKKIHPALRDKVADQCTTQVELPSVEKSGA</sequence>
<dbReference type="EMBL" id="DF142948">
    <property type="protein sequence ID" value="GAA49306.1"/>
    <property type="molecule type" value="Genomic_DNA"/>
</dbReference>
<accession>G7Y8M1</accession>
<organism evidence="1 2">
    <name type="scientific">Clonorchis sinensis</name>
    <name type="common">Chinese liver fluke</name>
    <dbReference type="NCBI Taxonomy" id="79923"/>
    <lineage>
        <taxon>Eukaryota</taxon>
        <taxon>Metazoa</taxon>
        <taxon>Spiralia</taxon>
        <taxon>Lophotrochozoa</taxon>
        <taxon>Platyhelminthes</taxon>
        <taxon>Trematoda</taxon>
        <taxon>Digenea</taxon>
        <taxon>Opisthorchiida</taxon>
        <taxon>Opisthorchiata</taxon>
        <taxon>Opisthorchiidae</taxon>
        <taxon>Clonorchis</taxon>
    </lineage>
</organism>
<reference key="2">
    <citation type="submission" date="2011-10" db="EMBL/GenBank/DDBJ databases">
        <title>The genome and transcriptome sequence of Clonorchis sinensis provide insights into the carcinogenic liver fluke.</title>
        <authorList>
            <person name="Wang X."/>
            <person name="Huang Y."/>
            <person name="Chen W."/>
            <person name="Liu H."/>
            <person name="Guo L."/>
            <person name="Chen Y."/>
            <person name="Luo F."/>
            <person name="Zhou W."/>
            <person name="Sun J."/>
            <person name="Mao Q."/>
            <person name="Liang P."/>
            <person name="Zhou C."/>
            <person name="Tian Y."/>
            <person name="Men J."/>
            <person name="Lv X."/>
            <person name="Huang L."/>
            <person name="Zhou J."/>
            <person name="Hu Y."/>
            <person name="Li R."/>
            <person name="Zhang F."/>
            <person name="Lei H."/>
            <person name="Li X."/>
            <person name="Hu X."/>
            <person name="Liang C."/>
            <person name="Xu J."/>
            <person name="Wu Z."/>
            <person name="Yu X."/>
        </authorList>
    </citation>
    <scope>NUCLEOTIDE SEQUENCE</scope>
    <source>
        <strain>Henan</strain>
    </source>
</reference>
<evidence type="ECO:0000313" key="2">
    <source>
        <dbReference type="Proteomes" id="UP000008909"/>
    </source>
</evidence>
<evidence type="ECO:0000313" key="1">
    <source>
        <dbReference type="EMBL" id="GAA49306.1"/>
    </source>
</evidence>
<dbReference type="Proteomes" id="UP000008909">
    <property type="component" value="Unassembled WGS sequence"/>
</dbReference>